<dbReference type="InterPro" id="IPR051465">
    <property type="entry name" value="Cell_Envelope_Struct_Comp"/>
</dbReference>
<dbReference type="KEGG" id="cheb:HH215_30835"/>
<dbReference type="Pfam" id="PF00395">
    <property type="entry name" value="SLH"/>
    <property type="match status" value="3"/>
</dbReference>
<dbReference type="InterPro" id="IPR001119">
    <property type="entry name" value="SLH_dom"/>
</dbReference>
<feature type="domain" description="SLH" evidence="1">
    <location>
        <begin position="324"/>
        <end position="387"/>
    </location>
</feature>
<dbReference type="Pfam" id="PF12733">
    <property type="entry name" value="Cadherin-like"/>
    <property type="match status" value="1"/>
</dbReference>
<accession>A0A7Z2ZPP5</accession>
<dbReference type="PANTHER" id="PTHR43308">
    <property type="entry name" value="OUTER MEMBRANE PROTEIN ALPHA-RELATED"/>
    <property type="match status" value="1"/>
</dbReference>
<evidence type="ECO:0000313" key="2">
    <source>
        <dbReference type="EMBL" id="QJD87140.1"/>
    </source>
</evidence>
<name>A0A7Z2ZPP5_9BACL</name>
<dbReference type="PANTHER" id="PTHR43308:SF5">
    <property type="entry name" value="S-LAYER PROTEIN _ PEPTIDOGLYCAN ENDO-BETA-N-ACETYLGLUCOSAMINIDASE"/>
    <property type="match status" value="1"/>
</dbReference>
<dbReference type="AlphaFoldDB" id="A0A7Z2ZPP5"/>
<keyword evidence="3" id="KW-1185">Reference proteome</keyword>
<dbReference type="Proteomes" id="UP000502248">
    <property type="component" value="Chromosome"/>
</dbReference>
<reference evidence="2 3" key="1">
    <citation type="submission" date="2020-04" db="EMBL/GenBank/DDBJ databases">
        <title>Genome sequencing of novel species.</title>
        <authorList>
            <person name="Heo J."/>
            <person name="Kim S.-J."/>
            <person name="Kim J.-S."/>
            <person name="Hong S.-B."/>
            <person name="Kwon S.-W."/>
        </authorList>
    </citation>
    <scope>NUCLEOTIDE SEQUENCE [LARGE SCALE GENOMIC DNA]</scope>
    <source>
        <strain evidence="2 3">MFER-1</strain>
    </source>
</reference>
<proteinExistence type="predicted"/>
<gene>
    <name evidence="2" type="ORF">HH215_30835</name>
</gene>
<evidence type="ECO:0000313" key="3">
    <source>
        <dbReference type="Proteomes" id="UP000502248"/>
    </source>
</evidence>
<sequence length="444" mass="46368">MDQTVSGSVYSYTAQVPYSVSSTALTATVQEAVYGSVVANVYNSADTLIYGPINLASGQMSEVVPLSVGINKIQIIVLAVDGSGTTYTVTVNRAAAPTSSNGGGGGVLGPVTSKNGKITIPVGRAGEVTLDGDIEITIPANASSKQLEITIEKILSTQGLLGNKEVLASAVYEALKNFPENFGKAITLTLKFDASKVKSGQTVAIFYYDETKKTWVKVEGGKIKGDRISADVDHFTKFAVLVVDEKTGKPVGETATTEPTDTNAEVKLSDISGHWAEANIKQAVKQGIVKGYTDGTFKPNATVTRAEFAVMLNNALKPTGKGSELSFSDNAKIGAWAQEAIAQAVRASIIKGFSDGTFRPNAPLTRAEMAAIVANALKLVAEKNAATGFADDKLIATWAKGAIDALTKAGVMQGKSGNKFDANATTTRAEAVTVLLKMLAQVSN</sequence>
<protein>
    <recommendedName>
        <fullName evidence="1">SLH domain-containing protein</fullName>
    </recommendedName>
</protein>
<dbReference type="RefSeq" id="WP_169283386.1">
    <property type="nucleotide sequence ID" value="NZ_CP051680.1"/>
</dbReference>
<feature type="domain" description="SLH" evidence="1">
    <location>
        <begin position="389"/>
        <end position="444"/>
    </location>
</feature>
<dbReference type="EMBL" id="CP051680">
    <property type="protein sequence ID" value="QJD87140.1"/>
    <property type="molecule type" value="Genomic_DNA"/>
</dbReference>
<dbReference type="PROSITE" id="PS51272">
    <property type="entry name" value="SLH"/>
    <property type="match status" value="3"/>
</dbReference>
<organism evidence="2 3">
    <name type="scientific">Cohnella herbarum</name>
    <dbReference type="NCBI Taxonomy" id="2728023"/>
    <lineage>
        <taxon>Bacteria</taxon>
        <taxon>Bacillati</taxon>
        <taxon>Bacillota</taxon>
        <taxon>Bacilli</taxon>
        <taxon>Bacillales</taxon>
        <taxon>Paenibacillaceae</taxon>
        <taxon>Cohnella</taxon>
    </lineage>
</organism>
<feature type="domain" description="SLH" evidence="1">
    <location>
        <begin position="263"/>
        <end position="323"/>
    </location>
</feature>
<evidence type="ECO:0000259" key="1">
    <source>
        <dbReference type="PROSITE" id="PS51272"/>
    </source>
</evidence>
<dbReference type="InterPro" id="IPR025883">
    <property type="entry name" value="Cadherin-like_domain"/>
</dbReference>